<accession>A0A0F4I3E0</accession>
<evidence type="ECO:0000313" key="2">
    <source>
        <dbReference type="Proteomes" id="UP000033551"/>
    </source>
</evidence>
<dbReference type="AlphaFoldDB" id="A0A0F4I3E0"/>
<keyword evidence="2" id="KW-1185">Reference proteome</keyword>
<sequence>FTVHVTYADGHEEKILAHAVIDASGTWAIPSPAGGDGLPALGERAAADRISYRVPDLNDPATRAWYAGKRTAVIGSGASAFTALASLADLAKSTDGAGTH</sequence>
<dbReference type="Proteomes" id="UP000033551">
    <property type="component" value="Unassembled WGS sequence"/>
</dbReference>
<dbReference type="SUPFAM" id="SSF51905">
    <property type="entry name" value="FAD/NAD(P)-binding domain"/>
    <property type="match status" value="1"/>
</dbReference>
<dbReference type="EMBL" id="JZWV01001745">
    <property type="protein sequence ID" value="KJY16505.1"/>
    <property type="molecule type" value="Genomic_DNA"/>
</dbReference>
<dbReference type="Gene3D" id="3.50.50.60">
    <property type="entry name" value="FAD/NAD(P)-binding domain"/>
    <property type="match status" value="1"/>
</dbReference>
<organism evidence="1 2">
    <name type="scientific">Streptomyces katrae</name>
    <dbReference type="NCBI Taxonomy" id="68223"/>
    <lineage>
        <taxon>Bacteria</taxon>
        <taxon>Bacillati</taxon>
        <taxon>Actinomycetota</taxon>
        <taxon>Actinomycetes</taxon>
        <taxon>Kitasatosporales</taxon>
        <taxon>Streptomycetaceae</taxon>
        <taxon>Streptomyces</taxon>
    </lineage>
</organism>
<reference evidence="1 2" key="1">
    <citation type="submission" date="2015-02" db="EMBL/GenBank/DDBJ databases">
        <authorList>
            <person name="Ju K.-S."/>
            <person name="Doroghazi J.R."/>
            <person name="Metcalf W."/>
        </authorList>
    </citation>
    <scope>NUCLEOTIDE SEQUENCE [LARGE SCALE GENOMIC DNA]</scope>
    <source>
        <strain evidence="1 2">NRRL ISP-5550</strain>
    </source>
</reference>
<dbReference type="PATRIC" id="fig|68223.7.peg.6740"/>
<feature type="non-terminal residue" evidence="1">
    <location>
        <position position="100"/>
    </location>
</feature>
<comment type="caution">
    <text evidence="1">The sequence shown here is derived from an EMBL/GenBank/DDBJ whole genome shotgun (WGS) entry which is preliminary data.</text>
</comment>
<proteinExistence type="predicted"/>
<gene>
    <name evidence="1" type="ORF">VR44_40425</name>
</gene>
<protein>
    <submittedName>
        <fullName evidence="1">Flavoprotein</fullName>
    </submittedName>
</protein>
<feature type="non-terminal residue" evidence="1">
    <location>
        <position position="1"/>
    </location>
</feature>
<dbReference type="InterPro" id="IPR036188">
    <property type="entry name" value="FAD/NAD-bd_sf"/>
</dbReference>
<evidence type="ECO:0000313" key="1">
    <source>
        <dbReference type="EMBL" id="KJY16505.1"/>
    </source>
</evidence>
<name>A0A0F4I3E0_9ACTN</name>